<dbReference type="GeneID" id="59341955"/>
<organism evidence="1 2">
    <name type="scientific">Mycena indigotica</name>
    <dbReference type="NCBI Taxonomy" id="2126181"/>
    <lineage>
        <taxon>Eukaryota</taxon>
        <taxon>Fungi</taxon>
        <taxon>Dikarya</taxon>
        <taxon>Basidiomycota</taxon>
        <taxon>Agaricomycotina</taxon>
        <taxon>Agaricomycetes</taxon>
        <taxon>Agaricomycetidae</taxon>
        <taxon>Agaricales</taxon>
        <taxon>Marasmiineae</taxon>
        <taxon>Mycenaceae</taxon>
        <taxon>Mycena</taxon>
    </lineage>
</organism>
<comment type="caution">
    <text evidence="1">The sequence shown here is derived from an EMBL/GenBank/DDBJ whole genome shotgun (WGS) entry which is preliminary data.</text>
</comment>
<dbReference type="RefSeq" id="XP_037224534.1">
    <property type="nucleotide sequence ID" value="XM_037359439.1"/>
</dbReference>
<accession>A0A8H6T7M7</accession>
<dbReference type="OrthoDB" id="3268677at2759"/>
<proteinExistence type="predicted"/>
<gene>
    <name evidence="1" type="ORF">MIND_00256100</name>
</gene>
<dbReference type="Proteomes" id="UP000636479">
    <property type="component" value="Unassembled WGS sequence"/>
</dbReference>
<dbReference type="AlphaFoldDB" id="A0A8H6T7M7"/>
<name>A0A8H6T7M7_9AGAR</name>
<dbReference type="EMBL" id="JACAZF010000002">
    <property type="protein sequence ID" value="KAF7312426.1"/>
    <property type="molecule type" value="Genomic_DNA"/>
</dbReference>
<keyword evidence="2" id="KW-1185">Reference proteome</keyword>
<evidence type="ECO:0000313" key="1">
    <source>
        <dbReference type="EMBL" id="KAF7312426.1"/>
    </source>
</evidence>
<protein>
    <submittedName>
        <fullName evidence="1">Uncharacterized protein</fullName>
    </submittedName>
</protein>
<reference evidence="1" key="1">
    <citation type="submission" date="2020-05" db="EMBL/GenBank/DDBJ databases">
        <title>Mycena genomes resolve the evolution of fungal bioluminescence.</title>
        <authorList>
            <person name="Tsai I.J."/>
        </authorList>
    </citation>
    <scope>NUCLEOTIDE SEQUENCE</scope>
    <source>
        <strain evidence="1">171206Taipei</strain>
    </source>
</reference>
<sequence>MKSLPCPGLTCESNPKIARYLMRTSASGGGAPSRLRIALDLFETRWISLNKEQQRMVLRRENSLQQWKNSHSLGSVFSGSCLRNVDTADNSLVKPCLPCNELRRLHTFQVAINRPMPQERDMKHVPKTYRSPELGALYLKYHGLRELMENNDGRSYFLKFAQGCLDGSYDSDILPGMVKAMVIKQTRIQQGKTLKNMKYPPEFDQFCDLLASLSPCTYRTFQKTFGGRGIRSIRDVRSKLPQFAPGIVGANIERIVDILFKLGYSGPLALSCDDTALEPAISIYQETKDTCLILGSINGPIRVGANDDLDLVMQTAQLQKADKLRLWLLSVLLPKIPPIVVAAVARGSSVPSERLAAMHQEVLNLLHGVGIHPTSLAADGADIERSAQRVIAQSTSDHLLFCIPNIVPGCSLDYKVPLAYGAYPLVTTQDSKHAAKTARNQIYSGARLPTLGFHTVHYSMIRDIAEDPESPLLSQDVKGLDRQDDRAAARLFTSATIEFVSKNILIDMASRVICSFLGNLSMHGRIVVSLIANVSKWLFELGFS</sequence>
<evidence type="ECO:0000313" key="2">
    <source>
        <dbReference type="Proteomes" id="UP000636479"/>
    </source>
</evidence>